<feature type="region of interest" description="Disordered" evidence="6">
    <location>
        <begin position="1"/>
        <end position="28"/>
    </location>
</feature>
<evidence type="ECO:0000256" key="1">
    <source>
        <dbReference type="ARBA" id="ARBA00004141"/>
    </source>
</evidence>
<proteinExistence type="predicted"/>
<dbReference type="Gene3D" id="1.20.1740.10">
    <property type="entry name" value="Amino acid/polyamine transporter I"/>
    <property type="match status" value="1"/>
</dbReference>
<feature type="transmembrane region" description="Helical" evidence="7">
    <location>
        <begin position="329"/>
        <end position="354"/>
    </location>
</feature>
<dbReference type="PANTHER" id="PTHR45649">
    <property type="entry name" value="AMINO-ACID PERMEASE BAT1"/>
    <property type="match status" value="1"/>
</dbReference>
<keyword evidence="9" id="KW-1185">Reference proteome</keyword>
<accession>A0A6A6VDJ5</accession>
<feature type="transmembrane region" description="Helical" evidence="7">
    <location>
        <begin position="274"/>
        <end position="296"/>
    </location>
</feature>
<evidence type="ECO:0000256" key="5">
    <source>
        <dbReference type="ARBA" id="ARBA00023136"/>
    </source>
</evidence>
<name>A0A6A6VDJ5_9PLEO</name>
<feature type="transmembrane region" description="Helical" evidence="7">
    <location>
        <begin position="197"/>
        <end position="215"/>
    </location>
</feature>
<feature type="transmembrane region" description="Helical" evidence="7">
    <location>
        <begin position="476"/>
        <end position="494"/>
    </location>
</feature>
<protein>
    <submittedName>
        <fullName evidence="8">Amino acid transporter</fullName>
    </submittedName>
</protein>
<keyword evidence="2" id="KW-0813">Transport</keyword>
<keyword evidence="5 7" id="KW-0472">Membrane</keyword>
<dbReference type="Proteomes" id="UP000799440">
    <property type="component" value="Unassembled WGS sequence"/>
</dbReference>
<evidence type="ECO:0000313" key="9">
    <source>
        <dbReference type="Proteomes" id="UP000799440"/>
    </source>
</evidence>
<dbReference type="OrthoDB" id="3257095at2759"/>
<feature type="transmembrane region" description="Helical" evidence="7">
    <location>
        <begin position="46"/>
        <end position="70"/>
    </location>
</feature>
<feature type="compositionally biased region" description="Polar residues" evidence="6">
    <location>
        <begin position="1"/>
        <end position="14"/>
    </location>
</feature>
<evidence type="ECO:0000256" key="4">
    <source>
        <dbReference type="ARBA" id="ARBA00022989"/>
    </source>
</evidence>
<feature type="transmembrane region" description="Helical" evidence="7">
    <location>
        <begin position="167"/>
        <end position="185"/>
    </location>
</feature>
<feature type="transmembrane region" description="Helical" evidence="7">
    <location>
        <begin position="445"/>
        <end position="464"/>
    </location>
</feature>
<dbReference type="InterPro" id="IPR002293">
    <property type="entry name" value="AA/rel_permease1"/>
</dbReference>
<evidence type="ECO:0000256" key="6">
    <source>
        <dbReference type="SAM" id="MobiDB-lite"/>
    </source>
</evidence>
<feature type="transmembrane region" description="Helical" evidence="7">
    <location>
        <begin position="241"/>
        <end position="262"/>
    </location>
</feature>
<evidence type="ECO:0000313" key="8">
    <source>
        <dbReference type="EMBL" id="KAF2747794.1"/>
    </source>
</evidence>
<keyword evidence="3 7" id="KW-0812">Transmembrane</keyword>
<evidence type="ECO:0000256" key="2">
    <source>
        <dbReference type="ARBA" id="ARBA00022448"/>
    </source>
</evidence>
<organism evidence="8 9">
    <name type="scientific">Sporormia fimetaria CBS 119925</name>
    <dbReference type="NCBI Taxonomy" id="1340428"/>
    <lineage>
        <taxon>Eukaryota</taxon>
        <taxon>Fungi</taxon>
        <taxon>Dikarya</taxon>
        <taxon>Ascomycota</taxon>
        <taxon>Pezizomycotina</taxon>
        <taxon>Dothideomycetes</taxon>
        <taxon>Pleosporomycetidae</taxon>
        <taxon>Pleosporales</taxon>
        <taxon>Sporormiaceae</taxon>
        <taxon>Sporormia</taxon>
    </lineage>
</organism>
<gene>
    <name evidence="8" type="ORF">M011DRAFT_476964</name>
</gene>
<comment type="subcellular location">
    <subcellularLocation>
        <location evidence="1">Membrane</location>
        <topology evidence="1">Multi-pass membrane protein</topology>
    </subcellularLocation>
</comment>
<sequence>MEDKSNISSQVNNVDSRRDGQVDPGTGYVDSHKTGEFERYISLPGFFNFGFTLQASWEIAGIGMAVPLLYGGPVSMIWGTLSAAIGHFFTSLSLAEMASMDPTVGAQYRWSARFARSHNEFWGFIQGWITTFGWLVGTGGSLVYLAIQTQAIIAFYNPDYVPEGWQAALLMWAYLASAIVCNLYFRRILNVFETVGGVCHVLFFVACIIILTTLSERSSAKYVFTTLTTGVTGWNNPGVNYHLGLAGVMFSIGGYDSMLHMVDETQRPKERVPMAMVSAVVCNSILTIAYYMVLLFCIGDEEAVSMAYSPILEIYYQATKSKAAATAVLLMHMLITLVSTYNVIASSSRLVWAFARDKGLPMSSFFAVIHPRLQIPVRALGLVSVMTIIVSLINIGSPTAVQTILSLSIVAAIVSYIPPIALLMIRKLKGEHPRYGPFKLGRWGLPVNLIALCFCVYGSFWASFPVALPITGNNMNYAMPALVTLITLCIGDWYRSGRKRFEVPTGRYNIDFGLPDPDEDKDQVEMK</sequence>
<feature type="transmembrane region" description="Helical" evidence="7">
    <location>
        <begin position="403"/>
        <end position="425"/>
    </location>
</feature>
<dbReference type="EMBL" id="MU006571">
    <property type="protein sequence ID" value="KAF2747794.1"/>
    <property type="molecule type" value="Genomic_DNA"/>
</dbReference>
<dbReference type="PANTHER" id="PTHR45649:SF5">
    <property type="entry name" value="GABA TRANSPORTER (EUROFUNG)-RELATED"/>
    <property type="match status" value="1"/>
</dbReference>
<dbReference type="PIRSF" id="PIRSF006060">
    <property type="entry name" value="AA_transporter"/>
    <property type="match status" value="1"/>
</dbReference>
<dbReference type="Pfam" id="PF13520">
    <property type="entry name" value="AA_permease_2"/>
    <property type="match status" value="1"/>
</dbReference>
<evidence type="ECO:0000256" key="3">
    <source>
        <dbReference type="ARBA" id="ARBA00022692"/>
    </source>
</evidence>
<dbReference type="GO" id="GO:0022857">
    <property type="term" value="F:transmembrane transporter activity"/>
    <property type="evidence" value="ECO:0007669"/>
    <property type="project" value="InterPro"/>
</dbReference>
<evidence type="ECO:0000256" key="7">
    <source>
        <dbReference type="SAM" id="Phobius"/>
    </source>
</evidence>
<reference evidence="8" key="1">
    <citation type="journal article" date="2020" name="Stud. Mycol.">
        <title>101 Dothideomycetes genomes: a test case for predicting lifestyles and emergence of pathogens.</title>
        <authorList>
            <person name="Haridas S."/>
            <person name="Albert R."/>
            <person name="Binder M."/>
            <person name="Bloem J."/>
            <person name="Labutti K."/>
            <person name="Salamov A."/>
            <person name="Andreopoulos B."/>
            <person name="Baker S."/>
            <person name="Barry K."/>
            <person name="Bills G."/>
            <person name="Bluhm B."/>
            <person name="Cannon C."/>
            <person name="Castanera R."/>
            <person name="Culley D."/>
            <person name="Daum C."/>
            <person name="Ezra D."/>
            <person name="Gonzalez J."/>
            <person name="Henrissat B."/>
            <person name="Kuo A."/>
            <person name="Liang C."/>
            <person name="Lipzen A."/>
            <person name="Lutzoni F."/>
            <person name="Magnuson J."/>
            <person name="Mondo S."/>
            <person name="Nolan M."/>
            <person name="Ohm R."/>
            <person name="Pangilinan J."/>
            <person name="Park H.-J."/>
            <person name="Ramirez L."/>
            <person name="Alfaro M."/>
            <person name="Sun H."/>
            <person name="Tritt A."/>
            <person name="Yoshinaga Y."/>
            <person name="Zwiers L.-H."/>
            <person name="Turgeon B."/>
            <person name="Goodwin S."/>
            <person name="Spatafora J."/>
            <person name="Crous P."/>
            <person name="Grigoriev I."/>
        </authorList>
    </citation>
    <scope>NUCLEOTIDE SEQUENCE</scope>
    <source>
        <strain evidence="8">CBS 119925</strain>
    </source>
</reference>
<keyword evidence="4 7" id="KW-1133">Transmembrane helix</keyword>
<dbReference type="GO" id="GO:0016020">
    <property type="term" value="C:membrane"/>
    <property type="evidence" value="ECO:0007669"/>
    <property type="project" value="UniProtKB-SubCell"/>
</dbReference>
<dbReference type="AlphaFoldDB" id="A0A6A6VDJ5"/>
<feature type="transmembrane region" description="Helical" evidence="7">
    <location>
        <begin position="121"/>
        <end position="147"/>
    </location>
</feature>
<feature type="transmembrane region" description="Helical" evidence="7">
    <location>
        <begin position="375"/>
        <end position="397"/>
    </location>
</feature>